<dbReference type="GO" id="GO:0048692">
    <property type="term" value="P:negative regulation of axon extension involved in regeneration"/>
    <property type="evidence" value="ECO:0007669"/>
    <property type="project" value="EnsemblMetazoa"/>
</dbReference>
<dbReference type="PROSITE" id="PS50003">
    <property type="entry name" value="PH_DOMAIN"/>
    <property type="match status" value="1"/>
</dbReference>
<dbReference type="InterPro" id="IPR011993">
    <property type="entry name" value="PH-like_dom_sf"/>
</dbReference>
<keyword evidence="2" id="KW-1003">Cell membrane</keyword>
<dbReference type="AlphaFoldDB" id="A0A2A6CB10"/>
<evidence type="ECO:0000256" key="3">
    <source>
        <dbReference type="ARBA" id="ARBA00023136"/>
    </source>
</evidence>
<dbReference type="GO" id="GO:0036449">
    <property type="term" value="C:microtubule minus-end"/>
    <property type="evidence" value="ECO:0007669"/>
    <property type="project" value="EnsemblMetazoa"/>
</dbReference>
<dbReference type="GO" id="GO:0005085">
    <property type="term" value="F:guanyl-nucleotide exchange factor activity"/>
    <property type="evidence" value="ECO:0000318"/>
    <property type="project" value="GO_Central"/>
</dbReference>
<comment type="subcellular location">
    <subcellularLocation>
        <location evidence="1">Cell membrane</location>
    </subcellularLocation>
</comment>
<dbReference type="EnsemblMetazoa" id="PPA21095.1">
    <property type="protein sequence ID" value="PPA21095.1"/>
    <property type="gene ID" value="WBGene00110649"/>
</dbReference>
<accession>A0A8R1YMK9</accession>
<feature type="compositionally biased region" description="Low complexity" evidence="4">
    <location>
        <begin position="37"/>
        <end position="50"/>
    </location>
</feature>
<reference evidence="6" key="1">
    <citation type="journal article" date="2008" name="Nat. Genet.">
        <title>The Pristionchus pacificus genome provides a unique perspective on nematode lifestyle and parasitism.</title>
        <authorList>
            <person name="Dieterich C."/>
            <person name="Clifton S.W."/>
            <person name="Schuster L.N."/>
            <person name="Chinwalla A."/>
            <person name="Delehaunty K."/>
            <person name="Dinkelacker I."/>
            <person name="Fulton L."/>
            <person name="Fulton R."/>
            <person name="Godfrey J."/>
            <person name="Minx P."/>
            <person name="Mitreva M."/>
            <person name="Roeseler W."/>
            <person name="Tian H."/>
            <person name="Witte H."/>
            <person name="Yang S.P."/>
            <person name="Wilson R.K."/>
            <person name="Sommer R.J."/>
        </authorList>
    </citation>
    <scope>NUCLEOTIDE SEQUENCE [LARGE SCALE GENOMIC DNA]</scope>
    <source>
        <strain evidence="6">PS312</strain>
    </source>
</reference>
<dbReference type="SUPFAM" id="SSF50729">
    <property type="entry name" value="PH domain-like"/>
    <property type="match status" value="1"/>
</dbReference>
<name>A0A2A6CB10_PRIPA</name>
<dbReference type="GO" id="GO:0046602">
    <property type="term" value="P:regulation of mitotic centrosome separation"/>
    <property type="evidence" value="ECO:0007669"/>
    <property type="project" value="EnsemblMetazoa"/>
</dbReference>
<dbReference type="InterPro" id="IPR041681">
    <property type="entry name" value="PH_9"/>
</dbReference>
<dbReference type="PRINTS" id="PR00683">
    <property type="entry name" value="SPECTRINPH"/>
</dbReference>
<accession>A0A2A6CB10</accession>
<dbReference type="InterPro" id="IPR023394">
    <property type="entry name" value="Sec7_C_sf"/>
</dbReference>
<evidence type="ECO:0000256" key="4">
    <source>
        <dbReference type="SAM" id="MobiDB-lite"/>
    </source>
</evidence>
<dbReference type="InterPro" id="IPR000904">
    <property type="entry name" value="Sec7_dom"/>
</dbReference>
<dbReference type="GO" id="GO:1902845">
    <property type="term" value="P:negative regulation of mitotic spindle elongation"/>
    <property type="evidence" value="ECO:0007669"/>
    <property type="project" value="EnsemblMetazoa"/>
</dbReference>
<dbReference type="InterPro" id="IPR001849">
    <property type="entry name" value="PH_domain"/>
</dbReference>
<organism evidence="5 6">
    <name type="scientific">Pristionchus pacificus</name>
    <name type="common">Parasitic nematode worm</name>
    <dbReference type="NCBI Taxonomy" id="54126"/>
    <lineage>
        <taxon>Eukaryota</taxon>
        <taxon>Metazoa</taxon>
        <taxon>Ecdysozoa</taxon>
        <taxon>Nematoda</taxon>
        <taxon>Chromadorea</taxon>
        <taxon>Rhabditida</taxon>
        <taxon>Rhabditina</taxon>
        <taxon>Diplogasteromorpha</taxon>
        <taxon>Diplogasteroidea</taxon>
        <taxon>Neodiplogasteridae</taxon>
        <taxon>Pristionchus</taxon>
    </lineage>
</organism>
<dbReference type="GO" id="GO:0005543">
    <property type="term" value="F:phospholipid binding"/>
    <property type="evidence" value="ECO:0007669"/>
    <property type="project" value="InterPro"/>
</dbReference>
<dbReference type="GO" id="GO:0070507">
    <property type="term" value="P:regulation of microtubule cytoskeleton organization"/>
    <property type="evidence" value="ECO:0007669"/>
    <property type="project" value="EnsemblMetazoa"/>
</dbReference>
<dbReference type="GO" id="GO:0007077">
    <property type="term" value="P:mitotic nuclear membrane disassembly"/>
    <property type="evidence" value="ECO:0007669"/>
    <property type="project" value="EnsemblMetazoa"/>
</dbReference>
<dbReference type="Proteomes" id="UP000005239">
    <property type="component" value="Unassembled WGS sequence"/>
</dbReference>
<gene>
    <name evidence="5" type="primary">WBGene00110649</name>
</gene>
<evidence type="ECO:0000313" key="6">
    <source>
        <dbReference type="Proteomes" id="UP000005239"/>
    </source>
</evidence>
<dbReference type="SUPFAM" id="SSF48425">
    <property type="entry name" value="Sec7 domain"/>
    <property type="match status" value="1"/>
</dbReference>
<evidence type="ECO:0000256" key="1">
    <source>
        <dbReference type="ARBA" id="ARBA00004236"/>
    </source>
</evidence>
<dbReference type="SMART" id="SM00233">
    <property type="entry name" value="PH"/>
    <property type="match status" value="1"/>
</dbReference>
<protein>
    <submittedName>
        <fullName evidence="5">Efa-6</fullName>
    </submittedName>
</protein>
<dbReference type="GO" id="GO:0048678">
    <property type="term" value="P:response to axon injury"/>
    <property type="evidence" value="ECO:0007669"/>
    <property type="project" value="EnsemblMetazoa"/>
</dbReference>
<evidence type="ECO:0000256" key="2">
    <source>
        <dbReference type="ARBA" id="ARBA00022475"/>
    </source>
</evidence>
<dbReference type="SMART" id="SM00222">
    <property type="entry name" value="Sec7"/>
    <property type="match status" value="1"/>
</dbReference>
<keyword evidence="6" id="KW-1185">Reference proteome</keyword>
<dbReference type="InterPro" id="IPR001605">
    <property type="entry name" value="PH_dom-spectrin-type"/>
</dbReference>
<keyword evidence="3" id="KW-0472">Membrane</keyword>
<dbReference type="PANTHER" id="PTHR10663">
    <property type="entry name" value="GUANYL-NUCLEOTIDE EXCHANGE FACTOR"/>
    <property type="match status" value="1"/>
</dbReference>
<feature type="region of interest" description="Disordered" evidence="4">
    <location>
        <begin position="29"/>
        <end position="52"/>
    </location>
</feature>
<dbReference type="InterPro" id="IPR035999">
    <property type="entry name" value="Sec7_dom_sf"/>
</dbReference>
<dbReference type="GO" id="GO:0005938">
    <property type="term" value="C:cell cortex"/>
    <property type="evidence" value="ECO:0007669"/>
    <property type="project" value="EnsemblMetazoa"/>
</dbReference>
<dbReference type="Gene3D" id="1.10.1000.11">
    <property type="entry name" value="Arf Nucleotide-binding Site Opener,domain 2"/>
    <property type="match status" value="1"/>
</dbReference>
<dbReference type="GO" id="GO:0005886">
    <property type="term" value="C:plasma membrane"/>
    <property type="evidence" value="ECO:0007669"/>
    <property type="project" value="UniProtKB-SubCell"/>
</dbReference>
<dbReference type="PANTHER" id="PTHR10663:SF376">
    <property type="entry name" value="PH AND SEC7 DOMAIN-CONTAINING PROTEIN"/>
    <property type="match status" value="1"/>
</dbReference>
<reference evidence="5" key="2">
    <citation type="submission" date="2022-06" db="UniProtKB">
        <authorList>
            <consortium name="EnsemblMetazoa"/>
        </authorList>
    </citation>
    <scope>IDENTIFICATION</scope>
    <source>
        <strain evidence="5">PS312</strain>
    </source>
</reference>
<evidence type="ECO:0000313" key="5">
    <source>
        <dbReference type="EnsemblMetazoa" id="PPA21095.1"/>
    </source>
</evidence>
<dbReference type="Gene3D" id="2.30.29.30">
    <property type="entry name" value="Pleckstrin-homology domain (PH domain)/Phosphotyrosine-binding domain (PTB)"/>
    <property type="match status" value="1"/>
</dbReference>
<dbReference type="Pfam" id="PF01369">
    <property type="entry name" value="Sec7"/>
    <property type="match status" value="1"/>
</dbReference>
<dbReference type="GO" id="GO:0007019">
    <property type="term" value="P:microtubule depolymerization"/>
    <property type="evidence" value="ECO:0007669"/>
    <property type="project" value="EnsemblMetazoa"/>
</dbReference>
<dbReference type="PROSITE" id="PS50190">
    <property type="entry name" value="SEC7"/>
    <property type="match status" value="1"/>
</dbReference>
<proteinExistence type="predicted"/>
<dbReference type="GO" id="GO:0032012">
    <property type="term" value="P:regulation of ARF protein signal transduction"/>
    <property type="evidence" value="ECO:0007669"/>
    <property type="project" value="InterPro"/>
</dbReference>
<dbReference type="OrthoDB" id="2157641at2759"/>
<sequence length="631" mass="70982">MATTVLRSGGGAGESLAAKCNSPLEEEMILPSEVALPSSSSRPSSSTGRSPRCEAFVMTGDKILNLNPNISPSYAKLARDQIPPRMSIHESPRSTSSLLSHQMNFPSTKRGRIHSSISQPDDIKINRDNSVSKIARVALPEEERENIERMEMREEKDERSEDKEEDSSMATLMYRSMHSSNPQMVTRDTRTCSSETFVLAPETPSKMSTVTVNGMCPPTIQRVNSSHLDMRVNPSSNPSSVPPTRSGSISRWMAHAVLSPWSGMRIDAALREFIAQVELKGETSAREQIIMHFSRRYFYANTTSFTSFDEVHALSCGLLLLNSDLHTSENTKKMSCREFINNMGHMGHEYGKPLLKALYQSIKDQPLKYVGVRSEPEGKKKTRGQHSLPLEMDPRSQIEYKRGYLMRKIVYDADGTPTPFGRRGWRMLYVRVRALALYFSRDENEPPLYNALSGAVLLHHSLAEKANDYSKRKNVFRLRTAGLGEILFQASSESEVSSWMHTLNLVAASFSSPSLPPAIDNRGDIVWPVLPKIHTSANAEDQIIHHDHSLSSLRKELDRLHSNAPPVRSKGKEVEKYFFNQRLLMLEISRYEVYVSLLRSRMDGHSSDSGIVSKASNVDDCDRLSYREAMH</sequence>
<dbReference type="Pfam" id="PF15410">
    <property type="entry name" value="PH_9"/>
    <property type="match status" value="1"/>
</dbReference>